<sequence>MSTNNKYASIRPLTIRDSSKAAKTLYKAFKTDVLSRYVSKHLEDQPEYRQKVDIALYEAYVYSHILRGLVFGIEYDPSSATEEVDDGTGISNAECFETVSLWAPPGVNIDDPITFARSYYKFAWLTGAAGRKRVFTTFFGALVFNFHDALGKEDNDAYALVYLASTPAARGKGNARKMLEYMFETHIDKENKLTYLESSSAVNIPIYEKFGFRWVRDMIIGDENDPNGDFARLNVMVRGNKALHDEKIYSWIIELVYGPNKETALLELGKKREEYDDLALVLWYSFGVMTSLLEEIVAVYPLLSPSNLNPNNSNRVCNALALLQCVASHLETRNLFLQAHLPLFLYPFLNTNSKQRPFEYLRLTSLGVIGALVKNDTPEVIQFLLTTEIIPLCLNIMESSSELSKTVAIFIVQKILVDDAGLSYICQTYERFNAVTGVLKTMVEQLVNQQTGRLLKHVVRCYLRLSDNVEARNILRQQLPEPLKDGTFGMILRDDGATKRCLAQLLVNLSE</sequence>
<dbReference type="InterPro" id="IPR011989">
    <property type="entry name" value="ARM-like"/>
</dbReference>
<dbReference type="SUPFAM" id="SSF55729">
    <property type="entry name" value="Acyl-CoA N-acyltransferases (Nat)"/>
    <property type="match status" value="1"/>
</dbReference>
<dbReference type="GO" id="GO:0006402">
    <property type="term" value="P:mRNA catabolic process"/>
    <property type="evidence" value="ECO:0007669"/>
    <property type="project" value="InterPro"/>
</dbReference>
<dbReference type="OrthoDB" id="1183224at2759"/>
<accession>A0A1E3QLS7</accession>
<proteinExistence type="inferred from homology"/>
<dbReference type="RefSeq" id="XP_018983360.1">
    <property type="nucleotide sequence ID" value="XM_019130890.1"/>
</dbReference>
<comment type="similarity">
    <text evidence="1">Belongs to the CNOT9 family.</text>
</comment>
<dbReference type="InterPro" id="IPR016181">
    <property type="entry name" value="Acyl_CoA_acyltransferase"/>
</dbReference>
<dbReference type="Gene3D" id="3.40.630.30">
    <property type="match status" value="1"/>
</dbReference>
<dbReference type="PANTHER" id="PTHR12262">
    <property type="entry name" value="CCR4-NOT TRANSCRIPTION COMPLEX SUBUNIT 9"/>
    <property type="match status" value="1"/>
</dbReference>
<dbReference type="Pfam" id="PF04078">
    <property type="entry name" value="Rcd1"/>
    <property type="match status" value="1"/>
</dbReference>
<evidence type="ECO:0000313" key="3">
    <source>
        <dbReference type="Proteomes" id="UP000094336"/>
    </source>
</evidence>
<evidence type="ECO:0000313" key="2">
    <source>
        <dbReference type="EMBL" id="ODQ78032.1"/>
    </source>
</evidence>
<gene>
    <name evidence="2" type="ORF">BABINDRAFT_172492</name>
</gene>
<evidence type="ECO:0000256" key="1">
    <source>
        <dbReference type="ARBA" id="ARBA00006385"/>
    </source>
</evidence>
<dbReference type="AlphaFoldDB" id="A0A1E3QLS7"/>
<evidence type="ECO:0008006" key="4">
    <source>
        <dbReference type="Google" id="ProtNLM"/>
    </source>
</evidence>
<organism evidence="2 3">
    <name type="scientific">Babjeviella inositovora NRRL Y-12698</name>
    <dbReference type="NCBI Taxonomy" id="984486"/>
    <lineage>
        <taxon>Eukaryota</taxon>
        <taxon>Fungi</taxon>
        <taxon>Dikarya</taxon>
        <taxon>Ascomycota</taxon>
        <taxon>Saccharomycotina</taxon>
        <taxon>Pichiomycetes</taxon>
        <taxon>Serinales incertae sedis</taxon>
        <taxon>Babjeviella</taxon>
    </lineage>
</organism>
<dbReference type="GeneID" id="30148743"/>
<dbReference type="EMBL" id="KV454437">
    <property type="protein sequence ID" value="ODQ78032.1"/>
    <property type="molecule type" value="Genomic_DNA"/>
</dbReference>
<dbReference type="GO" id="GO:0030014">
    <property type="term" value="C:CCR4-NOT complex"/>
    <property type="evidence" value="ECO:0007669"/>
    <property type="project" value="InterPro"/>
</dbReference>
<dbReference type="SUPFAM" id="SSF48371">
    <property type="entry name" value="ARM repeat"/>
    <property type="match status" value="1"/>
</dbReference>
<dbReference type="Gene3D" id="1.25.10.10">
    <property type="entry name" value="Leucine-rich Repeat Variant"/>
    <property type="match status" value="1"/>
</dbReference>
<keyword evidence="3" id="KW-1185">Reference proteome</keyword>
<dbReference type="InterPro" id="IPR016024">
    <property type="entry name" value="ARM-type_fold"/>
</dbReference>
<dbReference type="FunFam" id="1.25.10.10:FF:000160">
    <property type="entry name" value="Cell differentiation protein"/>
    <property type="match status" value="1"/>
</dbReference>
<reference evidence="3" key="1">
    <citation type="submission" date="2016-05" db="EMBL/GenBank/DDBJ databases">
        <title>Comparative genomics of biotechnologically important yeasts.</title>
        <authorList>
            <consortium name="DOE Joint Genome Institute"/>
            <person name="Riley R."/>
            <person name="Haridas S."/>
            <person name="Wolfe K.H."/>
            <person name="Lopes M.R."/>
            <person name="Hittinger C.T."/>
            <person name="Goker M."/>
            <person name="Salamov A."/>
            <person name="Wisecaver J."/>
            <person name="Long T.M."/>
            <person name="Aerts A.L."/>
            <person name="Barry K."/>
            <person name="Choi C."/>
            <person name="Clum A."/>
            <person name="Coughlan A.Y."/>
            <person name="Deshpande S."/>
            <person name="Douglass A.P."/>
            <person name="Hanson S.J."/>
            <person name="Klenk H.-P."/>
            <person name="Labutti K."/>
            <person name="Lapidus A."/>
            <person name="Lindquist E."/>
            <person name="Lipzen A."/>
            <person name="Meier-Kolthoff J.P."/>
            <person name="Ohm R.A."/>
            <person name="Otillar R.P."/>
            <person name="Pangilinan J."/>
            <person name="Peng Y."/>
            <person name="Rokas A."/>
            <person name="Rosa C.A."/>
            <person name="Scheuner C."/>
            <person name="Sibirny A.A."/>
            <person name="Slot J.C."/>
            <person name="Stielow J.B."/>
            <person name="Sun H."/>
            <person name="Kurtzman C.P."/>
            <person name="Blackwell M."/>
            <person name="Grigoriev I.V."/>
            <person name="Jeffries T.W."/>
        </authorList>
    </citation>
    <scope>NUCLEOTIDE SEQUENCE [LARGE SCALE GENOMIC DNA]</scope>
    <source>
        <strain evidence="3">NRRL Y-12698</strain>
    </source>
</reference>
<name>A0A1E3QLS7_9ASCO</name>
<dbReference type="Proteomes" id="UP000094336">
    <property type="component" value="Unassembled WGS sequence"/>
</dbReference>
<protein>
    <recommendedName>
        <fullName evidence="4">N-acetyltransferase domain-containing protein</fullName>
    </recommendedName>
</protein>
<dbReference type="STRING" id="984486.A0A1E3QLS7"/>
<dbReference type="InterPro" id="IPR007216">
    <property type="entry name" value="CNOT9"/>
</dbReference>